<dbReference type="SUPFAM" id="SSF56176">
    <property type="entry name" value="FAD-binding/transporter-associated domain-like"/>
    <property type="match status" value="1"/>
</dbReference>
<keyword evidence="2" id="KW-0274">FAD</keyword>
<keyword evidence="3" id="KW-0560">Oxidoreductase</keyword>
<dbReference type="InterPro" id="IPR016169">
    <property type="entry name" value="FAD-bd_PCMH_sub2"/>
</dbReference>
<keyword evidence="6" id="KW-1185">Reference proteome</keyword>
<dbReference type="Pfam" id="PF01565">
    <property type="entry name" value="FAD_binding_4"/>
    <property type="match status" value="1"/>
</dbReference>
<evidence type="ECO:0000313" key="5">
    <source>
        <dbReference type="EMBL" id="MBM0108330.1"/>
    </source>
</evidence>
<dbReference type="SUPFAM" id="SSF55103">
    <property type="entry name" value="FAD-linked oxidases, C-terminal domain"/>
    <property type="match status" value="1"/>
</dbReference>
<protein>
    <submittedName>
        <fullName evidence="5">FAD-binding oxidoreductase</fullName>
    </submittedName>
</protein>
<dbReference type="PANTHER" id="PTHR43762">
    <property type="entry name" value="L-GULONOLACTONE OXIDASE"/>
    <property type="match status" value="1"/>
</dbReference>
<dbReference type="InterPro" id="IPR007173">
    <property type="entry name" value="ALO_C"/>
</dbReference>
<organism evidence="5 6">
    <name type="scientific">Steroidobacter gossypii</name>
    <dbReference type="NCBI Taxonomy" id="2805490"/>
    <lineage>
        <taxon>Bacteria</taxon>
        <taxon>Pseudomonadati</taxon>
        <taxon>Pseudomonadota</taxon>
        <taxon>Gammaproteobacteria</taxon>
        <taxon>Steroidobacterales</taxon>
        <taxon>Steroidobacteraceae</taxon>
        <taxon>Steroidobacter</taxon>
    </lineage>
</organism>
<comment type="caution">
    <text evidence="5">The sequence shown here is derived from an EMBL/GenBank/DDBJ whole genome shotgun (WGS) entry which is preliminary data.</text>
</comment>
<dbReference type="Pfam" id="PF04030">
    <property type="entry name" value="ALO"/>
    <property type="match status" value="1"/>
</dbReference>
<dbReference type="RefSeq" id="WP_203170498.1">
    <property type="nucleotide sequence ID" value="NZ_JAEVLS010000008.1"/>
</dbReference>
<evidence type="ECO:0000259" key="4">
    <source>
        <dbReference type="PROSITE" id="PS51387"/>
    </source>
</evidence>
<accession>A0ABS1X551</accession>
<dbReference type="Proteomes" id="UP000661077">
    <property type="component" value="Unassembled WGS sequence"/>
</dbReference>
<dbReference type="PROSITE" id="PS51387">
    <property type="entry name" value="FAD_PCMH"/>
    <property type="match status" value="1"/>
</dbReference>
<dbReference type="EMBL" id="JAEVLS010000008">
    <property type="protein sequence ID" value="MBM0108330.1"/>
    <property type="molecule type" value="Genomic_DNA"/>
</dbReference>
<evidence type="ECO:0000256" key="1">
    <source>
        <dbReference type="ARBA" id="ARBA00022630"/>
    </source>
</evidence>
<gene>
    <name evidence="5" type="ORF">JM946_26665</name>
</gene>
<sequence>MNALAKACTSVSQKGGAHEVCNDKHSHLNRTRVLGRIVPGTVEDVVSAVHRVEERGESMSIAGSCHAMGGQQFAQDAWLLDMRSMDQVLGFDRERGIIHAQAGITWPDLMRHYVVEQRDGASAWGIRQKQTGADRLTLGGAVAANIHGRGLTYAPFVNDIEALEVVLADGSVVECSRSRNYQLFRLIVGGYGLFGVVTSVKLRLVPRQKMERVVQLARMEYIIDGFEERIRDGYLYGDFQFSTAPEDRGFLVRGIFSCYRPVDPQTPIPPNQIRLLPADWRRLLYLAHRNKQRAFNEFATFYLQSSGQIYWSDTHQLSIYLDDYHGRLDEALQPTVPGSEMITELYVPRDRLAAFMQDVRRDFLRHRVDFIYGTIRLIEPDSETVLAWARQRFACVIFNLHVDHDARGLANSADTFRRLIDIAIHHGGSYFLTYHRHATREQVQACYPMFDEFLTAKRQIDPRQVFQSDWYRHYAAEFAPEAAGQR</sequence>
<dbReference type="InterPro" id="IPR006094">
    <property type="entry name" value="Oxid_FAD_bind_N"/>
</dbReference>
<evidence type="ECO:0000313" key="6">
    <source>
        <dbReference type="Proteomes" id="UP000661077"/>
    </source>
</evidence>
<name>A0ABS1X551_9GAMM</name>
<dbReference type="Gene3D" id="3.30.465.10">
    <property type="match status" value="1"/>
</dbReference>
<dbReference type="InterPro" id="IPR036318">
    <property type="entry name" value="FAD-bd_PCMH-like_sf"/>
</dbReference>
<reference evidence="5 6" key="1">
    <citation type="journal article" date="2021" name="Int. J. Syst. Evol. Microbiol.">
        <title>Steroidobacter gossypii sp. nov., isolated from soil of cotton cropping field.</title>
        <authorList>
            <person name="Huang R."/>
            <person name="Yang S."/>
            <person name="Zhen C."/>
            <person name="Liu W."/>
        </authorList>
    </citation>
    <scope>NUCLEOTIDE SEQUENCE [LARGE SCALE GENOMIC DNA]</scope>
    <source>
        <strain evidence="5 6">S1-65</strain>
    </source>
</reference>
<feature type="domain" description="FAD-binding PCMH-type" evidence="4">
    <location>
        <begin position="26"/>
        <end position="207"/>
    </location>
</feature>
<evidence type="ECO:0000256" key="3">
    <source>
        <dbReference type="ARBA" id="ARBA00023002"/>
    </source>
</evidence>
<dbReference type="InterPro" id="IPR010031">
    <property type="entry name" value="FAD_lactone_oxidase-like"/>
</dbReference>
<evidence type="ECO:0000256" key="2">
    <source>
        <dbReference type="ARBA" id="ARBA00022827"/>
    </source>
</evidence>
<dbReference type="InterPro" id="IPR016166">
    <property type="entry name" value="FAD-bd_PCMH"/>
</dbReference>
<keyword evidence="1" id="KW-0285">Flavoprotein</keyword>
<proteinExistence type="predicted"/>
<dbReference type="PANTHER" id="PTHR43762:SF1">
    <property type="entry name" value="D-ARABINONO-1,4-LACTONE OXIDASE"/>
    <property type="match status" value="1"/>
</dbReference>
<dbReference type="InterPro" id="IPR016164">
    <property type="entry name" value="FAD-linked_Oxase-like_C"/>
</dbReference>